<feature type="non-terminal residue" evidence="2">
    <location>
        <position position="121"/>
    </location>
</feature>
<keyword evidence="1" id="KW-0812">Transmembrane</keyword>
<evidence type="ECO:0000256" key="1">
    <source>
        <dbReference type="SAM" id="Phobius"/>
    </source>
</evidence>
<proteinExistence type="predicted"/>
<feature type="transmembrane region" description="Helical" evidence="1">
    <location>
        <begin position="6"/>
        <end position="22"/>
    </location>
</feature>
<organism evidence="2">
    <name type="scientific">marine sediment metagenome</name>
    <dbReference type="NCBI Taxonomy" id="412755"/>
    <lineage>
        <taxon>unclassified sequences</taxon>
        <taxon>metagenomes</taxon>
        <taxon>ecological metagenomes</taxon>
    </lineage>
</organism>
<comment type="caution">
    <text evidence="2">The sequence shown here is derived from an EMBL/GenBank/DDBJ whole genome shotgun (WGS) entry which is preliminary data.</text>
</comment>
<protein>
    <submittedName>
        <fullName evidence="2">Uncharacterized protein</fullName>
    </submittedName>
</protein>
<gene>
    <name evidence="2" type="ORF">S06H3_29954</name>
</gene>
<name>X1M1E4_9ZZZZ</name>
<dbReference type="EMBL" id="BARV01017603">
    <property type="protein sequence ID" value="GAI25173.1"/>
    <property type="molecule type" value="Genomic_DNA"/>
</dbReference>
<keyword evidence="1" id="KW-1133">Transmembrane helix</keyword>
<sequence length="121" mass="13282">MFDVLGTYLSVLIAFMLGYLIIKMYNFERSLPDFAQIFDNLGGDISATFKEIVTNPTVKASFSNMGKQSGDVRAAKALKKRVADTVVSKNVLLKKGLEYLDISSVEGLELMADPTLGPVIR</sequence>
<keyword evidence="1" id="KW-0472">Membrane</keyword>
<accession>X1M1E4</accession>
<reference evidence="2" key="1">
    <citation type="journal article" date="2014" name="Front. Microbiol.">
        <title>High frequency of phylogenetically diverse reductive dehalogenase-homologous genes in deep subseafloor sedimentary metagenomes.</title>
        <authorList>
            <person name="Kawai M."/>
            <person name="Futagami T."/>
            <person name="Toyoda A."/>
            <person name="Takaki Y."/>
            <person name="Nishi S."/>
            <person name="Hori S."/>
            <person name="Arai W."/>
            <person name="Tsubouchi T."/>
            <person name="Morono Y."/>
            <person name="Uchiyama I."/>
            <person name="Ito T."/>
            <person name="Fujiyama A."/>
            <person name="Inagaki F."/>
            <person name="Takami H."/>
        </authorList>
    </citation>
    <scope>NUCLEOTIDE SEQUENCE</scope>
    <source>
        <strain evidence="2">Expedition CK06-06</strain>
    </source>
</reference>
<evidence type="ECO:0000313" key="2">
    <source>
        <dbReference type="EMBL" id="GAI25173.1"/>
    </source>
</evidence>
<dbReference type="AlphaFoldDB" id="X1M1E4"/>